<feature type="transmembrane region" description="Helical" evidence="9">
    <location>
        <begin position="66"/>
        <end position="92"/>
    </location>
</feature>
<dbReference type="InterPro" id="IPR052180">
    <property type="entry name" value="NhaC_Na-H+_Antiporter"/>
</dbReference>
<evidence type="ECO:0000256" key="7">
    <source>
        <dbReference type="ARBA" id="ARBA00023136"/>
    </source>
</evidence>
<feature type="transmembrane region" description="Helical" evidence="9">
    <location>
        <begin position="428"/>
        <end position="450"/>
    </location>
</feature>
<evidence type="ECO:0000313" key="11">
    <source>
        <dbReference type="EMBL" id="CEE00837.1"/>
    </source>
</evidence>
<keyword evidence="6 9" id="KW-1133">Transmembrane helix</keyword>
<sequence length="459" mass="49081">MNIKKSYYTPSVVEAVLLSAISIFLLSFGIIKFEAAPHIPILVVIIFLLFYGLLRKIPFKVMEEGLINGAMAGIGAVILLLFIGLLIGSWMISGTIPTLVSTGFSLATSHYFYAIVFVITALVGVSIGSSLTTVATIGVAFISIAQTIDLSMAITAGAIVSGAFFGDKMSPLSDTTNLASTIVKVDLFEHIRNMGWTTVPAFLLSLLFFIFVSPPVEEADLSNINHFQDSLYSTGLIHWYSWLPLVLLIVLSIKNVPAILSLAASSLLAVVLSFINQMLPIGDLLNVLFNGYVSETGNTALDELLTRGGVSSMFFTVSLVLLALAMGGLLFTLGIVPRLIESIAGLLNNVGSVITASAMTAIGLNVMIGEQYLAILLTGESFQSQFAKVGLANKNLSRVLEDAGTVINPLVPWSVCGVFITSMLEVPVLSYIPFAIFCWLSPILSILFGISGKTLTYLK</sequence>
<feature type="transmembrane region" description="Helical" evidence="9">
    <location>
        <begin position="112"/>
        <end position="142"/>
    </location>
</feature>
<feature type="transmembrane region" description="Helical" evidence="9">
    <location>
        <begin position="37"/>
        <end position="54"/>
    </location>
</feature>
<evidence type="ECO:0000256" key="3">
    <source>
        <dbReference type="ARBA" id="ARBA00022449"/>
    </source>
</evidence>
<organism evidence="11 12">
    <name type="scientific">Caldibacillus thermoamylovorans</name>
    <dbReference type="NCBI Taxonomy" id="35841"/>
    <lineage>
        <taxon>Bacteria</taxon>
        <taxon>Bacillati</taxon>
        <taxon>Bacillota</taxon>
        <taxon>Bacilli</taxon>
        <taxon>Bacillales</taxon>
        <taxon>Bacillaceae</taxon>
        <taxon>Caldibacillus</taxon>
    </lineage>
</organism>
<dbReference type="NCBIfam" id="TIGR00931">
    <property type="entry name" value="antiport_nhaC"/>
    <property type="match status" value="1"/>
</dbReference>
<feature type="transmembrane region" description="Helical" evidence="9">
    <location>
        <begin position="194"/>
        <end position="212"/>
    </location>
</feature>
<dbReference type="Proteomes" id="UP000040576">
    <property type="component" value="Unassembled WGS sequence"/>
</dbReference>
<comment type="similarity">
    <text evidence="8">Belongs to the NhaC Na(+)/H(+) (TC 2.A.35) antiporter family.</text>
</comment>
<evidence type="ECO:0000256" key="1">
    <source>
        <dbReference type="ARBA" id="ARBA00004651"/>
    </source>
</evidence>
<dbReference type="InterPro" id="IPR018461">
    <property type="entry name" value="Na/H_Antiport_NhaC-like_C"/>
</dbReference>
<name>A0A090IT37_9BACI</name>
<comment type="subcellular location">
    <subcellularLocation>
        <location evidence="1">Cell membrane</location>
        <topology evidence="1">Multi-pass membrane protein</topology>
    </subcellularLocation>
</comment>
<dbReference type="Pfam" id="PF03553">
    <property type="entry name" value="Na_H_antiporter"/>
    <property type="match status" value="1"/>
</dbReference>
<dbReference type="GO" id="GO:0015297">
    <property type="term" value="F:antiporter activity"/>
    <property type="evidence" value="ECO:0007669"/>
    <property type="project" value="UniProtKB-KW"/>
</dbReference>
<keyword evidence="3" id="KW-0050">Antiport</keyword>
<evidence type="ECO:0000256" key="5">
    <source>
        <dbReference type="ARBA" id="ARBA00022692"/>
    </source>
</evidence>
<feature type="transmembrane region" description="Helical" evidence="9">
    <location>
        <begin position="232"/>
        <end position="251"/>
    </location>
</feature>
<dbReference type="GO" id="GO:0005886">
    <property type="term" value="C:plasma membrane"/>
    <property type="evidence" value="ECO:0007669"/>
    <property type="project" value="UniProtKB-SubCell"/>
</dbReference>
<dbReference type="AlphaFoldDB" id="A0A090IT37"/>
<feature type="transmembrane region" description="Helical" evidence="9">
    <location>
        <begin position="346"/>
        <end position="368"/>
    </location>
</feature>
<feature type="transmembrane region" description="Helical" evidence="9">
    <location>
        <begin position="12"/>
        <end position="31"/>
    </location>
</feature>
<dbReference type="InterPro" id="IPR004770">
    <property type="entry name" value="Na/H_antiport_NhaC"/>
</dbReference>
<protein>
    <submittedName>
        <fullName evidence="11">Na(+):H(+) antiporter</fullName>
    </submittedName>
</protein>
<keyword evidence="12" id="KW-1185">Reference proteome</keyword>
<dbReference type="EMBL" id="CCRF01000035">
    <property type="protein sequence ID" value="CEE00837.1"/>
    <property type="molecule type" value="Genomic_DNA"/>
</dbReference>
<keyword evidence="7 9" id="KW-0472">Membrane</keyword>
<accession>A0A090IT37</accession>
<keyword evidence="2" id="KW-0813">Transport</keyword>
<dbReference type="PANTHER" id="PTHR33451">
    <property type="entry name" value="MALATE-2H(+)/NA(+)-LACTATE ANTIPORTER"/>
    <property type="match status" value="1"/>
</dbReference>
<feature type="transmembrane region" description="Helical" evidence="9">
    <location>
        <begin position="258"/>
        <end position="279"/>
    </location>
</feature>
<dbReference type="PANTHER" id="PTHR33451:SF6">
    <property type="entry name" value="NA(+)_H(+) ANTIPORTER NHAC"/>
    <property type="match status" value="1"/>
</dbReference>
<gene>
    <name evidence="11" type="ORF">BT1A1_0990</name>
</gene>
<reference evidence="11 12" key="1">
    <citation type="submission" date="2014-07" db="EMBL/GenBank/DDBJ databases">
        <authorList>
            <person name="Wibberg Daniel"/>
        </authorList>
    </citation>
    <scope>NUCLEOTIDE SEQUENCE [LARGE SCALE GENOMIC DNA]</scope>
</reference>
<evidence type="ECO:0000256" key="2">
    <source>
        <dbReference type="ARBA" id="ARBA00022448"/>
    </source>
</evidence>
<evidence type="ECO:0000256" key="9">
    <source>
        <dbReference type="SAM" id="Phobius"/>
    </source>
</evidence>
<dbReference type="RefSeq" id="WP_034768670.1">
    <property type="nucleotide sequence ID" value="NZ_CCRF01000035.1"/>
</dbReference>
<evidence type="ECO:0000259" key="10">
    <source>
        <dbReference type="Pfam" id="PF03553"/>
    </source>
</evidence>
<evidence type="ECO:0000256" key="8">
    <source>
        <dbReference type="ARBA" id="ARBA00038435"/>
    </source>
</evidence>
<keyword evidence="5 9" id="KW-0812">Transmembrane</keyword>
<evidence type="ECO:0000313" key="12">
    <source>
        <dbReference type="Proteomes" id="UP000040576"/>
    </source>
</evidence>
<proteinExistence type="inferred from homology"/>
<evidence type="ECO:0000256" key="4">
    <source>
        <dbReference type="ARBA" id="ARBA00022475"/>
    </source>
</evidence>
<keyword evidence="4" id="KW-1003">Cell membrane</keyword>
<feature type="transmembrane region" description="Helical" evidence="9">
    <location>
        <begin position="313"/>
        <end position="334"/>
    </location>
</feature>
<evidence type="ECO:0000256" key="6">
    <source>
        <dbReference type="ARBA" id="ARBA00022989"/>
    </source>
</evidence>
<feature type="domain" description="Na+/H+ antiporter NhaC-like C-terminal" evidence="10">
    <location>
        <begin position="162"/>
        <end position="452"/>
    </location>
</feature>